<sequence>MLECAGEVSKALNAALKVQEKAMNIVDLRKKALALTSMTHGICNIAERAENPEEAKELQKFAFAEEFKQALDLLRV</sequence>
<reference evidence="1" key="1">
    <citation type="submission" date="2022-01" db="EMBL/GenBank/DDBJ databases">
        <title>Genome Sequence Resource for Two Populations of Ditylenchus destructor, the Migratory Endoparasitic Phytonematode.</title>
        <authorList>
            <person name="Zhang H."/>
            <person name="Lin R."/>
            <person name="Xie B."/>
        </authorList>
    </citation>
    <scope>NUCLEOTIDE SEQUENCE</scope>
    <source>
        <strain evidence="1">BazhouSP</strain>
    </source>
</reference>
<evidence type="ECO:0000313" key="1">
    <source>
        <dbReference type="EMBL" id="KAI1699751.1"/>
    </source>
</evidence>
<evidence type="ECO:0000313" key="2">
    <source>
        <dbReference type="Proteomes" id="UP001201812"/>
    </source>
</evidence>
<comment type="caution">
    <text evidence="1">The sequence shown here is derived from an EMBL/GenBank/DDBJ whole genome shotgun (WGS) entry which is preliminary data.</text>
</comment>
<accession>A0AAD4MMQ7</accession>
<dbReference type="AlphaFoldDB" id="A0AAD4MMQ7"/>
<dbReference type="Proteomes" id="UP001201812">
    <property type="component" value="Unassembled WGS sequence"/>
</dbReference>
<keyword evidence="2" id="KW-1185">Reference proteome</keyword>
<gene>
    <name evidence="1" type="ORF">DdX_17135</name>
</gene>
<organism evidence="1 2">
    <name type="scientific">Ditylenchus destructor</name>
    <dbReference type="NCBI Taxonomy" id="166010"/>
    <lineage>
        <taxon>Eukaryota</taxon>
        <taxon>Metazoa</taxon>
        <taxon>Ecdysozoa</taxon>
        <taxon>Nematoda</taxon>
        <taxon>Chromadorea</taxon>
        <taxon>Rhabditida</taxon>
        <taxon>Tylenchina</taxon>
        <taxon>Tylenchomorpha</taxon>
        <taxon>Sphaerularioidea</taxon>
        <taxon>Anguinidae</taxon>
        <taxon>Anguininae</taxon>
        <taxon>Ditylenchus</taxon>
    </lineage>
</organism>
<proteinExistence type="predicted"/>
<name>A0AAD4MMQ7_9BILA</name>
<dbReference type="EMBL" id="JAKKPZ010000168">
    <property type="protein sequence ID" value="KAI1699751.1"/>
    <property type="molecule type" value="Genomic_DNA"/>
</dbReference>
<protein>
    <submittedName>
        <fullName evidence="1">Uncharacterized protein</fullName>
    </submittedName>
</protein>